<dbReference type="SUPFAM" id="SSF56784">
    <property type="entry name" value="HAD-like"/>
    <property type="match status" value="1"/>
</dbReference>
<dbReference type="NCBIfam" id="TIGR01509">
    <property type="entry name" value="HAD-SF-IA-v3"/>
    <property type="match status" value="1"/>
</dbReference>
<dbReference type="CDD" id="cd02603">
    <property type="entry name" value="HAD_sEH-N_like"/>
    <property type="match status" value="1"/>
</dbReference>
<dbReference type="Gene3D" id="1.10.150.240">
    <property type="entry name" value="Putative phosphatase, domain 2"/>
    <property type="match status" value="1"/>
</dbReference>
<keyword evidence="1" id="KW-0378">Hydrolase</keyword>
<dbReference type="Pfam" id="PF00702">
    <property type="entry name" value="Hydrolase"/>
    <property type="match status" value="1"/>
</dbReference>
<dbReference type="RefSeq" id="WP_146287245.1">
    <property type="nucleotide sequence ID" value="NZ_BMLP01000006.1"/>
</dbReference>
<dbReference type="InterPro" id="IPR023198">
    <property type="entry name" value="PGP-like_dom2"/>
</dbReference>
<dbReference type="PANTHER" id="PTHR43611">
    <property type="entry name" value="ALPHA-D-GLUCOSE 1-PHOSPHATE PHOSPHATASE"/>
    <property type="match status" value="1"/>
</dbReference>
<proteinExistence type="predicted"/>
<dbReference type="OrthoDB" id="9807742at2"/>
<dbReference type="Proteomes" id="UP000598196">
    <property type="component" value="Unassembled WGS sequence"/>
</dbReference>
<gene>
    <name evidence="1" type="ORF">GCM10010991_28960</name>
</gene>
<dbReference type="Gene3D" id="3.40.50.1000">
    <property type="entry name" value="HAD superfamily/HAD-like"/>
    <property type="match status" value="1"/>
</dbReference>
<dbReference type="PRINTS" id="PR00413">
    <property type="entry name" value="HADHALOGNASE"/>
</dbReference>
<dbReference type="SFLD" id="SFLDS00003">
    <property type="entry name" value="Haloacid_Dehalogenase"/>
    <property type="match status" value="1"/>
</dbReference>
<reference evidence="1 2" key="1">
    <citation type="journal article" date="2014" name="Int. J. Syst. Evol. Microbiol.">
        <title>Complete genome sequence of Corynebacterium casei LMG S-19264T (=DSM 44701T), isolated from a smear-ripened cheese.</title>
        <authorList>
            <consortium name="US DOE Joint Genome Institute (JGI-PGF)"/>
            <person name="Walter F."/>
            <person name="Albersmeier A."/>
            <person name="Kalinowski J."/>
            <person name="Ruckert C."/>
        </authorList>
    </citation>
    <scope>NUCLEOTIDE SEQUENCE [LARGE SCALE GENOMIC DNA]</scope>
    <source>
        <strain evidence="1 2">CGMCC 1.7029</strain>
    </source>
</reference>
<dbReference type="EMBL" id="BMLP01000006">
    <property type="protein sequence ID" value="GGO35896.1"/>
    <property type="molecule type" value="Genomic_DNA"/>
</dbReference>
<dbReference type="InterPro" id="IPR036412">
    <property type="entry name" value="HAD-like_sf"/>
</dbReference>
<comment type="caution">
    <text evidence="1">The sequence shown here is derived from an EMBL/GenBank/DDBJ whole genome shotgun (WGS) entry which is preliminary data.</text>
</comment>
<evidence type="ECO:0000313" key="1">
    <source>
        <dbReference type="EMBL" id="GGO35896.1"/>
    </source>
</evidence>
<keyword evidence="2" id="KW-1185">Reference proteome</keyword>
<evidence type="ECO:0000313" key="2">
    <source>
        <dbReference type="Proteomes" id="UP000598196"/>
    </source>
</evidence>
<dbReference type="SFLD" id="SFLDG01129">
    <property type="entry name" value="C1.5:_HAD__Beta-PGM__Phosphata"/>
    <property type="match status" value="1"/>
</dbReference>
<sequence length="207" mass="23935">MTVKAVIFDIGNVLIEWNPERFYDWQIGRAEREALFAEVDLHAMNEEIDAGGPFRETIYAWADRHPEWQSEIRMWFDNWIDMASPAIDGSISLMRALRARGMPVHALTNFGIHSFAFAQTQYDFLSEFDRAFVSGHMGVTKPDPRIYELVEQETGLAPHELLFTDDRQDNIVAAEERGWRCHRFDGWQGWARRLVSEGLLTETEAGL</sequence>
<organism evidence="1 2">
    <name type="scientific">Gemmobacter aquaticus</name>
    <dbReference type="NCBI Taxonomy" id="490185"/>
    <lineage>
        <taxon>Bacteria</taxon>
        <taxon>Pseudomonadati</taxon>
        <taxon>Pseudomonadota</taxon>
        <taxon>Alphaproteobacteria</taxon>
        <taxon>Rhodobacterales</taxon>
        <taxon>Paracoccaceae</taxon>
        <taxon>Gemmobacter</taxon>
    </lineage>
</organism>
<name>A0A918DDV3_9RHOB</name>
<dbReference type="InterPro" id="IPR006439">
    <property type="entry name" value="HAD-SF_hydro_IA"/>
</dbReference>
<dbReference type="PANTHER" id="PTHR43611:SF3">
    <property type="entry name" value="FLAVIN MONONUCLEOTIDE HYDROLASE 1, CHLOROPLATIC"/>
    <property type="match status" value="1"/>
</dbReference>
<dbReference type="InterPro" id="IPR023214">
    <property type="entry name" value="HAD_sf"/>
</dbReference>
<protein>
    <submittedName>
        <fullName evidence="1">Hydrolase</fullName>
    </submittedName>
</protein>
<accession>A0A918DDV3</accession>
<dbReference type="AlphaFoldDB" id="A0A918DDV3"/>
<dbReference type="GO" id="GO:0016787">
    <property type="term" value="F:hydrolase activity"/>
    <property type="evidence" value="ECO:0007669"/>
    <property type="project" value="UniProtKB-KW"/>
</dbReference>